<name>A0A5C8PU63_9HYPH</name>
<dbReference type="InterPro" id="IPR048279">
    <property type="entry name" value="MdtK-like"/>
</dbReference>
<dbReference type="OrthoDB" id="9780160at2"/>
<protein>
    <submittedName>
        <fullName evidence="8">MATE family efflux transporter</fullName>
    </submittedName>
</protein>
<dbReference type="InterPro" id="IPR002528">
    <property type="entry name" value="MATE_fam"/>
</dbReference>
<dbReference type="NCBIfam" id="TIGR00797">
    <property type="entry name" value="matE"/>
    <property type="match status" value="1"/>
</dbReference>
<feature type="transmembrane region" description="Helical" evidence="7">
    <location>
        <begin position="130"/>
        <end position="152"/>
    </location>
</feature>
<evidence type="ECO:0000256" key="1">
    <source>
        <dbReference type="ARBA" id="ARBA00004429"/>
    </source>
</evidence>
<dbReference type="InterPro" id="IPR052031">
    <property type="entry name" value="Membrane_Transporter-Flippase"/>
</dbReference>
<keyword evidence="3" id="KW-1003">Cell membrane</keyword>
<dbReference type="Proteomes" id="UP000321638">
    <property type="component" value="Unassembled WGS sequence"/>
</dbReference>
<keyword evidence="6 7" id="KW-0472">Membrane</keyword>
<sequence>MTAKPPLWKTFVVFLLPMMASNILQALSGTLNNIYLGQMAGVDALAAASAVFPVSFFFISFIMGMSSGAVVLVGQAWGAGDGGRAKAVVGTTLAATAGAGIVIALLGGIFAHQIMSLLGTPANVLAEATAYARVMLVSMPILFVFFVSTALLRGVGDTVTPLWALSLSTLVGLAVTPALIRGWLGLPPLGAPSAAYAMVVAFMVALTMLAVHLRRKRHPLAPDAVLLRSLRIDGAILRLVMRIGLPSGVQMVIMALAEMVLLGLVNQFGSGATAAYGAVNQVMAYVQFPAMSIAIAVSVLGAQAIGAGQLERLGAITRMGLILNVVLTGGLVLIAYALSRTIIGLFITSAVVVELAQQLLHIVLWSGIAFGMAGVFSGMMRASGTVVAPTALSILAIVAVEVPVALGLSAWIGVTGVWMAYPAAFTAMLLMQAAYYHLVWRRKAIRRIV</sequence>
<dbReference type="GO" id="GO:0015297">
    <property type="term" value="F:antiporter activity"/>
    <property type="evidence" value="ECO:0007669"/>
    <property type="project" value="InterPro"/>
</dbReference>
<dbReference type="AlphaFoldDB" id="A0A5C8PU63"/>
<evidence type="ECO:0000256" key="5">
    <source>
        <dbReference type="ARBA" id="ARBA00022989"/>
    </source>
</evidence>
<proteinExistence type="predicted"/>
<dbReference type="RefSeq" id="WP_147845872.1">
    <property type="nucleotide sequence ID" value="NZ_VDUZ01000004.1"/>
</dbReference>
<evidence type="ECO:0000256" key="6">
    <source>
        <dbReference type="ARBA" id="ARBA00023136"/>
    </source>
</evidence>
<organism evidence="8 9">
    <name type="scientific">Vineibacter terrae</name>
    <dbReference type="NCBI Taxonomy" id="2586908"/>
    <lineage>
        <taxon>Bacteria</taxon>
        <taxon>Pseudomonadati</taxon>
        <taxon>Pseudomonadota</taxon>
        <taxon>Alphaproteobacteria</taxon>
        <taxon>Hyphomicrobiales</taxon>
        <taxon>Vineibacter</taxon>
    </lineage>
</organism>
<reference evidence="8 9" key="1">
    <citation type="submission" date="2019-06" db="EMBL/GenBank/DDBJ databases">
        <title>New taxonomy in bacterial strain CC-CFT640, isolated from vineyard.</title>
        <authorList>
            <person name="Lin S.-Y."/>
            <person name="Tsai C.-F."/>
            <person name="Young C.-C."/>
        </authorList>
    </citation>
    <scope>NUCLEOTIDE SEQUENCE [LARGE SCALE GENOMIC DNA]</scope>
    <source>
        <strain evidence="8 9">CC-CFT640</strain>
    </source>
</reference>
<comment type="subcellular location">
    <subcellularLocation>
        <location evidence="1">Cell inner membrane</location>
        <topology evidence="1">Multi-pass membrane protein</topology>
    </subcellularLocation>
</comment>
<evidence type="ECO:0000256" key="3">
    <source>
        <dbReference type="ARBA" id="ARBA00022475"/>
    </source>
</evidence>
<dbReference type="PANTHER" id="PTHR43549">
    <property type="entry name" value="MULTIDRUG RESISTANCE PROTEIN YPNP-RELATED"/>
    <property type="match status" value="1"/>
</dbReference>
<accession>A0A5C8PU63</accession>
<dbReference type="GO" id="GO:0042910">
    <property type="term" value="F:xenobiotic transmembrane transporter activity"/>
    <property type="evidence" value="ECO:0007669"/>
    <property type="project" value="InterPro"/>
</dbReference>
<feature type="transmembrane region" description="Helical" evidence="7">
    <location>
        <begin position="190"/>
        <end position="211"/>
    </location>
</feature>
<dbReference type="Pfam" id="PF01554">
    <property type="entry name" value="MatE"/>
    <property type="match status" value="2"/>
</dbReference>
<evidence type="ECO:0000313" key="8">
    <source>
        <dbReference type="EMBL" id="TXL80457.1"/>
    </source>
</evidence>
<evidence type="ECO:0000256" key="4">
    <source>
        <dbReference type="ARBA" id="ARBA00022692"/>
    </source>
</evidence>
<keyword evidence="9" id="KW-1185">Reference proteome</keyword>
<feature type="transmembrane region" description="Helical" evidence="7">
    <location>
        <begin position="50"/>
        <end position="73"/>
    </location>
</feature>
<evidence type="ECO:0000313" key="9">
    <source>
        <dbReference type="Proteomes" id="UP000321638"/>
    </source>
</evidence>
<dbReference type="GO" id="GO:0005886">
    <property type="term" value="C:plasma membrane"/>
    <property type="evidence" value="ECO:0007669"/>
    <property type="project" value="UniProtKB-SubCell"/>
</dbReference>
<feature type="transmembrane region" description="Helical" evidence="7">
    <location>
        <begin position="285"/>
        <end position="307"/>
    </location>
</feature>
<feature type="transmembrane region" description="Helical" evidence="7">
    <location>
        <begin position="164"/>
        <end position="184"/>
    </location>
</feature>
<keyword evidence="4 7" id="KW-0812">Transmembrane</keyword>
<feature type="transmembrane region" description="Helical" evidence="7">
    <location>
        <begin position="418"/>
        <end position="438"/>
    </location>
</feature>
<feature type="transmembrane region" description="Helical" evidence="7">
    <location>
        <begin position="319"/>
        <end position="339"/>
    </location>
</feature>
<evidence type="ECO:0000256" key="2">
    <source>
        <dbReference type="ARBA" id="ARBA00022448"/>
    </source>
</evidence>
<keyword evidence="2" id="KW-0813">Transport</keyword>
<dbReference type="PIRSF" id="PIRSF006603">
    <property type="entry name" value="DinF"/>
    <property type="match status" value="1"/>
</dbReference>
<feature type="transmembrane region" description="Helical" evidence="7">
    <location>
        <begin position="391"/>
        <end position="412"/>
    </location>
</feature>
<dbReference type="EMBL" id="VDUZ01000004">
    <property type="protein sequence ID" value="TXL80457.1"/>
    <property type="molecule type" value="Genomic_DNA"/>
</dbReference>
<keyword evidence="5 7" id="KW-1133">Transmembrane helix</keyword>
<feature type="transmembrane region" description="Helical" evidence="7">
    <location>
        <begin position="85"/>
        <end position="110"/>
    </location>
</feature>
<feature type="transmembrane region" description="Helical" evidence="7">
    <location>
        <begin position="359"/>
        <end position="379"/>
    </location>
</feature>
<evidence type="ECO:0000256" key="7">
    <source>
        <dbReference type="SAM" id="Phobius"/>
    </source>
</evidence>
<feature type="transmembrane region" description="Helical" evidence="7">
    <location>
        <begin position="239"/>
        <end position="265"/>
    </location>
</feature>
<comment type="caution">
    <text evidence="8">The sequence shown here is derived from an EMBL/GenBank/DDBJ whole genome shotgun (WGS) entry which is preliminary data.</text>
</comment>
<gene>
    <name evidence="8" type="ORF">FHP25_05375</name>
</gene>
<dbReference type="PANTHER" id="PTHR43549:SF3">
    <property type="entry name" value="MULTIDRUG RESISTANCE PROTEIN YPNP-RELATED"/>
    <property type="match status" value="1"/>
</dbReference>
<dbReference type="CDD" id="cd13138">
    <property type="entry name" value="MATE_yoeA_like"/>
    <property type="match status" value="1"/>
</dbReference>